<evidence type="ECO:0000259" key="1">
    <source>
        <dbReference type="Pfam" id="PF04326"/>
    </source>
</evidence>
<accession>A0A3N4R131</accession>
<dbReference type="EMBL" id="RKQG01000004">
    <property type="protein sequence ID" value="RPE27253.1"/>
    <property type="molecule type" value="Genomic_DNA"/>
</dbReference>
<dbReference type="GO" id="GO:0003677">
    <property type="term" value="F:DNA binding"/>
    <property type="evidence" value="ECO:0007669"/>
    <property type="project" value="UniProtKB-KW"/>
</dbReference>
<evidence type="ECO:0000313" key="3">
    <source>
        <dbReference type="Proteomes" id="UP000266906"/>
    </source>
</evidence>
<comment type="caution">
    <text evidence="2">The sequence shown here is derived from an EMBL/GenBank/DDBJ whole genome shotgun (WGS) entry which is preliminary data.</text>
</comment>
<keyword evidence="2" id="KW-0238">DNA-binding</keyword>
<dbReference type="Pfam" id="PF04326">
    <property type="entry name" value="SLFN_AlbA_2"/>
    <property type="match status" value="1"/>
</dbReference>
<proteinExistence type="predicted"/>
<name>A0A3N4R131_9ACTN</name>
<keyword evidence="3" id="KW-1185">Reference proteome</keyword>
<dbReference type="InterPro" id="IPR007421">
    <property type="entry name" value="Schlafen_AlbA_2_dom"/>
</dbReference>
<sequence length="448" mass="47799">MFDLRLRTLLGVQRLQDVTWDDLQALLNNENAAEGPDIDYKAGPEPYKTGTEGAGEFVKDVLALANTSGGVLVLGVAEDRATSVPAAFVPVPLLDRVRKRYRECLAQRAAPYVECLIHFVPNAPGSNEGVMLVAVPPSASAPHAVTGFKDPYDGNLRYPWRNDNTTSFMTHAQVKNAIMAAMATSTARREVLLQAERDVLDSGVGGPIHVVTLVPDMPGSFTVNKASVEAFSASPRDFTWHPRHVLGHTAVGPRRLIATDAPSGGHHVAHLHTDGSGAWRSRATLITCINDAYTFSQAPIPCWDSQNLVEAALDKTTYLVRHATDTAGAAGTATLQISLNSAAPMQLGWWDEAAGAPFPFSAAACSEASGSASLLLDTAREGASDLVAAVAAALADLYQNFGVAEPEELTLDGKVNISRWRSRGREATERWAQAAGVELTVAQDRNGQ</sequence>
<dbReference type="InterPro" id="IPR038461">
    <property type="entry name" value="Schlafen_AlbA_2_dom_sf"/>
</dbReference>
<evidence type="ECO:0000313" key="2">
    <source>
        <dbReference type="EMBL" id="RPE27253.1"/>
    </source>
</evidence>
<protein>
    <submittedName>
        <fullName evidence="2">DNA-binding protein</fullName>
    </submittedName>
</protein>
<dbReference type="RefSeq" id="WP_162871811.1">
    <property type="nucleotide sequence ID" value="NZ_RKQG01000004.1"/>
</dbReference>
<reference evidence="2 3" key="1">
    <citation type="submission" date="2018-11" db="EMBL/GenBank/DDBJ databases">
        <title>Sequencing the genomes of 1000 actinobacteria strains.</title>
        <authorList>
            <person name="Klenk H.-P."/>
        </authorList>
    </citation>
    <scope>NUCLEOTIDE SEQUENCE [LARGE SCALE GENOMIC DNA]</scope>
    <source>
        <strain evidence="2 3">DSM 44781</strain>
    </source>
</reference>
<organism evidence="2 3">
    <name type="scientific">Kitasatospora cineracea</name>
    <dbReference type="NCBI Taxonomy" id="88074"/>
    <lineage>
        <taxon>Bacteria</taxon>
        <taxon>Bacillati</taxon>
        <taxon>Actinomycetota</taxon>
        <taxon>Actinomycetes</taxon>
        <taxon>Kitasatosporales</taxon>
        <taxon>Streptomycetaceae</taxon>
        <taxon>Kitasatospora</taxon>
    </lineage>
</organism>
<dbReference type="AlphaFoldDB" id="A0A3N4R131"/>
<gene>
    <name evidence="2" type="ORF">EDD38_7398</name>
</gene>
<dbReference type="Proteomes" id="UP000266906">
    <property type="component" value="Unassembled WGS sequence"/>
</dbReference>
<dbReference type="Gene3D" id="3.30.950.30">
    <property type="entry name" value="Schlafen, AAA domain"/>
    <property type="match status" value="1"/>
</dbReference>
<feature type="domain" description="Schlafen AlbA-2" evidence="1">
    <location>
        <begin position="34"/>
        <end position="148"/>
    </location>
</feature>